<dbReference type="OrthoDB" id="8182981at2759"/>
<comment type="subcellular location">
    <subcellularLocation>
        <location evidence="1">Cell membrane</location>
        <topology evidence="1">Multi-pass membrane protein</topology>
    </subcellularLocation>
</comment>
<protein>
    <submittedName>
        <fullName evidence="9">Uncharacterized protein</fullName>
    </submittedName>
</protein>
<evidence type="ECO:0000256" key="4">
    <source>
        <dbReference type="ARBA" id="ARBA00022989"/>
    </source>
</evidence>
<keyword evidence="7" id="KW-0325">Glycoprotein</keyword>
<evidence type="ECO:0000256" key="6">
    <source>
        <dbReference type="ARBA" id="ARBA00023170"/>
    </source>
</evidence>
<keyword evidence="4 8" id="KW-1133">Transmembrane helix</keyword>
<evidence type="ECO:0000256" key="1">
    <source>
        <dbReference type="ARBA" id="ARBA00004651"/>
    </source>
</evidence>
<feature type="transmembrane region" description="Helical" evidence="8">
    <location>
        <begin position="43"/>
        <end position="62"/>
    </location>
</feature>
<dbReference type="GO" id="GO:0005886">
    <property type="term" value="C:plasma membrane"/>
    <property type="evidence" value="ECO:0007669"/>
    <property type="project" value="UniProtKB-SubCell"/>
</dbReference>
<keyword evidence="2" id="KW-1003">Cell membrane</keyword>
<evidence type="ECO:0000256" key="8">
    <source>
        <dbReference type="SAM" id="Phobius"/>
    </source>
</evidence>
<dbReference type="Proteomes" id="UP000708208">
    <property type="component" value="Unassembled WGS sequence"/>
</dbReference>
<evidence type="ECO:0000256" key="5">
    <source>
        <dbReference type="ARBA" id="ARBA00023136"/>
    </source>
</evidence>
<keyword evidence="10" id="KW-1185">Reference proteome</keyword>
<evidence type="ECO:0000256" key="2">
    <source>
        <dbReference type="ARBA" id="ARBA00022475"/>
    </source>
</evidence>
<evidence type="ECO:0000256" key="7">
    <source>
        <dbReference type="ARBA" id="ARBA00023180"/>
    </source>
</evidence>
<dbReference type="AlphaFoldDB" id="A0A8J2P559"/>
<accession>A0A8J2P559</accession>
<reference evidence="9" key="1">
    <citation type="submission" date="2021-06" db="EMBL/GenBank/DDBJ databases">
        <authorList>
            <person name="Hodson N. C."/>
            <person name="Mongue J. A."/>
            <person name="Jaron S. K."/>
        </authorList>
    </citation>
    <scope>NUCLEOTIDE SEQUENCE</scope>
</reference>
<feature type="transmembrane region" description="Helical" evidence="8">
    <location>
        <begin position="247"/>
        <end position="272"/>
    </location>
</feature>
<organism evidence="9 10">
    <name type="scientific">Allacma fusca</name>
    <dbReference type="NCBI Taxonomy" id="39272"/>
    <lineage>
        <taxon>Eukaryota</taxon>
        <taxon>Metazoa</taxon>
        <taxon>Ecdysozoa</taxon>
        <taxon>Arthropoda</taxon>
        <taxon>Hexapoda</taxon>
        <taxon>Collembola</taxon>
        <taxon>Symphypleona</taxon>
        <taxon>Sminthuridae</taxon>
        <taxon>Allacma</taxon>
    </lineage>
</organism>
<keyword evidence="3 8" id="KW-0812">Transmembrane</keyword>
<evidence type="ECO:0000256" key="3">
    <source>
        <dbReference type="ARBA" id="ARBA00022692"/>
    </source>
</evidence>
<dbReference type="PANTHER" id="PTHR42643:SF24">
    <property type="entry name" value="IONOTROPIC RECEPTOR 60A"/>
    <property type="match status" value="1"/>
</dbReference>
<dbReference type="InterPro" id="IPR052192">
    <property type="entry name" value="Insect_Ionotropic_Sensory_Rcpt"/>
</dbReference>
<evidence type="ECO:0000313" key="9">
    <source>
        <dbReference type="EMBL" id="CAG7815696.1"/>
    </source>
</evidence>
<dbReference type="PANTHER" id="PTHR42643">
    <property type="entry name" value="IONOTROPIC RECEPTOR 20A-RELATED"/>
    <property type="match status" value="1"/>
</dbReference>
<name>A0A8J2P559_9HEXA</name>
<sequence>MQNQEISSKTMSWKSVFGNSIGLILRPLLDQDVTDSMWNNMKIIRLLAAVWLLASIVFGTAYRAKLTTFRSIPIVEKLPETFQELSESEYKIVLHTVGGLLLASFDSSSNPIFKTIRKKLVLEKNLQKCLGNALEDKTACISMDSSTVYEGLKNFSSVDGNSVLHMSKDTFFSILGGAAIKKNSPLYGNFARVVRILLDVGIVKRLLELELLRARLSGRLWAKTIVEQEKWRKSKCEGPEGLNTKDIYAVLLVTSIAWLISLGVFLTEFFLLSNFFYGITSHIRIIGSINA</sequence>
<dbReference type="EMBL" id="CAJVCH010350991">
    <property type="protein sequence ID" value="CAG7815696.1"/>
    <property type="molecule type" value="Genomic_DNA"/>
</dbReference>
<keyword evidence="5 8" id="KW-0472">Membrane</keyword>
<proteinExistence type="predicted"/>
<keyword evidence="6" id="KW-0675">Receptor</keyword>
<comment type="caution">
    <text evidence="9">The sequence shown here is derived from an EMBL/GenBank/DDBJ whole genome shotgun (WGS) entry which is preliminary data.</text>
</comment>
<gene>
    <name evidence="9" type="ORF">AFUS01_LOCUS26360</name>
</gene>
<evidence type="ECO:0000313" key="10">
    <source>
        <dbReference type="Proteomes" id="UP000708208"/>
    </source>
</evidence>